<reference evidence="3 4" key="1">
    <citation type="submission" date="2018-11" db="EMBL/GenBank/DDBJ databases">
        <title>Sequencing the genomes of 1000 actinobacteria strains.</title>
        <authorList>
            <person name="Klenk H.-P."/>
        </authorList>
    </citation>
    <scope>NUCLEOTIDE SEQUENCE [LARGE SCALE GENOMIC DNA]</scope>
    <source>
        <strain evidence="3 4">DSM 44254</strain>
    </source>
</reference>
<dbReference type="Gene3D" id="3.40.50.1820">
    <property type="entry name" value="alpha/beta hydrolase"/>
    <property type="match status" value="1"/>
</dbReference>
<accession>A0A3N1D048</accession>
<feature type="chain" id="PRO_5018238895" evidence="2">
    <location>
        <begin position="25"/>
        <end position="658"/>
    </location>
</feature>
<proteinExistence type="predicted"/>
<keyword evidence="3" id="KW-0547">Nucleotide-binding</keyword>
<dbReference type="Proteomes" id="UP000272400">
    <property type="component" value="Unassembled WGS sequence"/>
</dbReference>
<dbReference type="AlphaFoldDB" id="A0A3N1D048"/>
<feature type="compositionally biased region" description="Basic and acidic residues" evidence="1">
    <location>
        <begin position="616"/>
        <end position="626"/>
    </location>
</feature>
<keyword evidence="3" id="KW-0347">Helicase</keyword>
<keyword evidence="2" id="KW-0732">Signal</keyword>
<dbReference type="OrthoDB" id="5377249at2"/>
<dbReference type="InterPro" id="IPR029058">
    <property type="entry name" value="AB_hydrolase_fold"/>
</dbReference>
<keyword evidence="4" id="KW-1185">Reference proteome</keyword>
<evidence type="ECO:0000313" key="3">
    <source>
        <dbReference type="EMBL" id="ROO86900.1"/>
    </source>
</evidence>
<feature type="signal peptide" evidence="2">
    <location>
        <begin position="1"/>
        <end position="24"/>
    </location>
</feature>
<feature type="region of interest" description="Disordered" evidence="1">
    <location>
        <begin position="604"/>
        <end position="629"/>
    </location>
</feature>
<keyword evidence="3" id="KW-0067">ATP-binding</keyword>
<gene>
    <name evidence="3" type="ORF">EDD29_4484</name>
</gene>
<dbReference type="RefSeq" id="WP_123666255.1">
    <property type="nucleotide sequence ID" value="NZ_RJKE01000001.1"/>
</dbReference>
<dbReference type="GO" id="GO:0004386">
    <property type="term" value="F:helicase activity"/>
    <property type="evidence" value="ECO:0007669"/>
    <property type="project" value="UniProtKB-KW"/>
</dbReference>
<name>A0A3N1D048_9ACTN</name>
<evidence type="ECO:0000313" key="4">
    <source>
        <dbReference type="Proteomes" id="UP000272400"/>
    </source>
</evidence>
<comment type="caution">
    <text evidence="3">The sequence shown here is derived from an EMBL/GenBank/DDBJ whole genome shotgun (WGS) entry which is preliminary data.</text>
</comment>
<organism evidence="3 4">
    <name type="scientific">Actinocorallia herbida</name>
    <dbReference type="NCBI Taxonomy" id="58109"/>
    <lineage>
        <taxon>Bacteria</taxon>
        <taxon>Bacillati</taxon>
        <taxon>Actinomycetota</taxon>
        <taxon>Actinomycetes</taxon>
        <taxon>Streptosporangiales</taxon>
        <taxon>Thermomonosporaceae</taxon>
        <taxon>Actinocorallia</taxon>
    </lineage>
</organism>
<dbReference type="EMBL" id="RJKE01000001">
    <property type="protein sequence ID" value="ROO86900.1"/>
    <property type="molecule type" value="Genomic_DNA"/>
</dbReference>
<evidence type="ECO:0000256" key="2">
    <source>
        <dbReference type="SAM" id="SignalP"/>
    </source>
</evidence>
<keyword evidence="3" id="KW-0378">Hydrolase</keyword>
<protein>
    <submittedName>
        <fullName evidence="3">ATP-dependent DNA helicase RecG</fullName>
    </submittedName>
</protein>
<sequence length="658" mass="69752">MFGRGAAVLVLVAASVLVPPAAAAAPAGDPAVCDPVDPAACLLPFPNDWYTVPDASTATGLRVDLARSATPRNRLGKHVDPTGWNRNDGFSPGSMLLAHVPGLDLGATGAAPVTDLARSLRDDAPIAVVDTVTGERWPYFAELDANAAGSPDRRALIIRPARNFLEGHRYAVALRGLKDSSGATIEPTDVFRTLLGPTLPDGDPLYARQRAAKRVIGDLGWHGIGTDGLYLAWDFTIASARGLSERMLHIRDDAFANLGGRSPAFLVTDVVDNPETDPIARRVRGQMAVPSYLNVYGGPPGSRFRYGPDGLPSRLPGNVQVAAFQCEIPRSALTTPGQAALYGHGLLGSEEEVGSGAVKAFAAEHGVVFCATKWAGMSKDDIANAVVSLADFSNFPSMADRMQQGFLDQLWLGRAMTTGLPKHRAFQNADGTPVIDVSHGLGYYGNSQGGIMGGALTAVSTDIRRAVLGVPGMNYSTLLNRSVDFSQYAVVMNLAYPDALDRQLLLALAQMLWDRGETDGYAQHLTTDPLPGTPDHRVLLHVAFGDHQVSPLTADVLARTIGARVHQPAVAPGRHPDTIPYWDVPPIDRYPYDGSALVVWDSGTPYGPLTNTPPTEGRDPHSDPRRSPAARLQAATFLKTGQIVDVCDAAPCTAPAGG</sequence>
<evidence type="ECO:0000256" key="1">
    <source>
        <dbReference type="SAM" id="MobiDB-lite"/>
    </source>
</evidence>